<evidence type="ECO:0000313" key="7">
    <source>
        <dbReference type="EMBL" id="HIR66216.1"/>
    </source>
</evidence>
<dbReference type="GO" id="GO:0046872">
    <property type="term" value="F:metal ion binding"/>
    <property type="evidence" value="ECO:0007669"/>
    <property type="project" value="InterPro"/>
</dbReference>
<name>A0A9D1J8C9_9BACT</name>
<dbReference type="Proteomes" id="UP000824200">
    <property type="component" value="Unassembled WGS sequence"/>
</dbReference>
<keyword evidence="4" id="KW-0520">NAD</keyword>
<dbReference type="EMBL" id="DVHL01000042">
    <property type="protein sequence ID" value="HIR66216.1"/>
    <property type="molecule type" value="Genomic_DNA"/>
</dbReference>
<evidence type="ECO:0000259" key="5">
    <source>
        <dbReference type="Pfam" id="PF00465"/>
    </source>
</evidence>
<dbReference type="FunFam" id="3.40.50.1970:FF:000003">
    <property type="entry name" value="Alcohol dehydrogenase, iron-containing"/>
    <property type="match status" value="1"/>
</dbReference>
<gene>
    <name evidence="7" type="ORF">IAC95_05000</name>
</gene>
<comment type="cofactor">
    <cofactor evidence="1">
        <name>Fe cation</name>
        <dbReference type="ChEBI" id="CHEBI:24875"/>
    </cofactor>
</comment>
<dbReference type="GO" id="GO:0004022">
    <property type="term" value="F:alcohol dehydrogenase (NAD+) activity"/>
    <property type="evidence" value="ECO:0007669"/>
    <property type="project" value="TreeGrafter"/>
</dbReference>
<evidence type="ECO:0000256" key="3">
    <source>
        <dbReference type="ARBA" id="ARBA00023002"/>
    </source>
</evidence>
<evidence type="ECO:0000256" key="4">
    <source>
        <dbReference type="ARBA" id="ARBA00023027"/>
    </source>
</evidence>
<dbReference type="PROSITE" id="PS00913">
    <property type="entry name" value="ADH_IRON_1"/>
    <property type="match status" value="1"/>
</dbReference>
<dbReference type="AlphaFoldDB" id="A0A9D1J8C9"/>
<protein>
    <submittedName>
        <fullName evidence="7">Iron-containing alcohol dehydrogenase</fullName>
    </submittedName>
</protein>
<accession>A0A9D1J8C9</accession>
<feature type="domain" description="Alcohol dehydrogenase iron-type/glycerol dehydrogenase GldA" evidence="5">
    <location>
        <begin position="30"/>
        <end position="193"/>
    </location>
</feature>
<dbReference type="InterPro" id="IPR039697">
    <property type="entry name" value="Alcohol_dehydrogenase_Fe"/>
</dbReference>
<dbReference type="Gene3D" id="1.20.1090.10">
    <property type="entry name" value="Dehydroquinate synthase-like - alpha domain"/>
    <property type="match status" value="1"/>
</dbReference>
<feature type="domain" description="Fe-containing alcohol dehydrogenase-like C-terminal" evidence="6">
    <location>
        <begin position="204"/>
        <end position="397"/>
    </location>
</feature>
<proteinExistence type="inferred from homology"/>
<comment type="caution">
    <text evidence="7">The sequence shown here is derived from an EMBL/GenBank/DDBJ whole genome shotgun (WGS) entry which is preliminary data.</text>
</comment>
<evidence type="ECO:0000256" key="1">
    <source>
        <dbReference type="ARBA" id="ARBA00001962"/>
    </source>
</evidence>
<organism evidence="7 8">
    <name type="scientific">Candidatus Fimimonas gallinarum</name>
    <dbReference type="NCBI Taxonomy" id="2840821"/>
    <lineage>
        <taxon>Bacteria</taxon>
        <taxon>Pseudomonadati</taxon>
        <taxon>Myxococcota</taxon>
        <taxon>Myxococcia</taxon>
        <taxon>Myxococcales</taxon>
        <taxon>Cystobacterineae</taxon>
        <taxon>Myxococcaceae</taxon>
        <taxon>Myxococcaceae incertae sedis</taxon>
        <taxon>Candidatus Fimimonas</taxon>
    </lineage>
</organism>
<reference evidence="7" key="2">
    <citation type="journal article" date="2021" name="PeerJ">
        <title>Extensive microbial diversity within the chicken gut microbiome revealed by metagenomics and culture.</title>
        <authorList>
            <person name="Gilroy R."/>
            <person name="Ravi A."/>
            <person name="Getino M."/>
            <person name="Pursley I."/>
            <person name="Horton D.L."/>
            <person name="Alikhan N.F."/>
            <person name="Baker D."/>
            <person name="Gharbi K."/>
            <person name="Hall N."/>
            <person name="Watson M."/>
            <person name="Adriaenssens E.M."/>
            <person name="Foster-Nyarko E."/>
            <person name="Jarju S."/>
            <person name="Secka A."/>
            <person name="Antonio M."/>
            <person name="Oren A."/>
            <person name="Chaudhuri R.R."/>
            <person name="La Ragione R."/>
            <person name="Hildebrand F."/>
            <person name="Pallen M.J."/>
        </authorList>
    </citation>
    <scope>NUCLEOTIDE SEQUENCE</scope>
    <source>
        <strain evidence="7">CHK121-14286</strain>
    </source>
</reference>
<dbReference type="Pfam" id="PF25137">
    <property type="entry name" value="ADH_Fe_C"/>
    <property type="match status" value="1"/>
</dbReference>
<comment type="similarity">
    <text evidence="2">Belongs to the iron-containing alcohol dehydrogenase family.</text>
</comment>
<dbReference type="CDD" id="cd08189">
    <property type="entry name" value="Fe-ADH-like"/>
    <property type="match status" value="1"/>
</dbReference>
<keyword evidence="3" id="KW-0560">Oxidoreductase</keyword>
<dbReference type="PANTHER" id="PTHR11496">
    <property type="entry name" value="ALCOHOL DEHYDROGENASE"/>
    <property type="match status" value="1"/>
</dbReference>
<sequence length="401" mass="43861">MKLLRKIACRTYQFFVKIGMAFMPWRQPVLLQGEGSFENVGSFLCDKNVHKLLVVCDRQAIERHALDGFFHKADLQYFVFDGVLPNPTVQQVEEALSVYIANECDGILAFGGGSVMDCAKAVGARVAQPQKSVNQMRGLLKVRKKLPTFVAVPTTAGTGSECTVAAVITDGETHDKYAINDFALIPHYAVLDPLLTVGLPPFLTATTGMDALTHAVEAYIGRSNTVATRKQAEQATKLIFENIVLATQNGSNLQARANMQKAAYLAGLAFTRAYVGNVHALAHSLGGKYNIAHGLANAILLPVVLKKYGKCVRKPLARLAKLVNVAEKTDSNAVAAEKFVDALFRLNKTLGIPDNFGGKILTEDLRQLAHHAEREANPLYPVPQIWDVEDFVQVYRKVQGQ</sequence>
<evidence type="ECO:0000313" key="8">
    <source>
        <dbReference type="Proteomes" id="UP000824200"/>
    </source>
</evidence>
<dbReference type="InterPro" id="IPR018211">
    <property type="entry name" value="ADH_Fe_CS"/>
</dbReference>
<dbReference type="InterPro" id="IPR001670">
    <property type="entry name" value="ADH_Fe/GldA"/>
</dbReference>
<dbReference type="Pfam" id="PF00465">
    <property type="entry name" value="Fe-ADH"/>
    <property type="match status" value="1"/>
</dbReference>
<evidence type="ECO:0000256" key="2">
    <source>
        <dbReference type="ARBA" id="ARBA00007358"/>
    </source>
</evidence>
<dbReference type="PROSITE" id="PS00060">
    <property type="entry name" value="ADH_IRON_2"/>
    <property type="match status" value="1"/>
</dbReference>
<dbReference type="SUPFAM" id="SSF56796">
    <property type="entry name" value="Dehydroquinate synthase-like"/>
    <property type="match status" value="1"/>
</dbReference>
<dbReference type="Gene3D" id="3.40.50.1970">
    <property type="match status" value="1"/>
</dbReference>
<dbReference type="FunFam" id="1.20.1090.10:FF:000001">
    <property type="entry name" value="Aldehyde-alcohol dehydrogenase"/>
    <property type="match status" value="1"/>
</dbReference>
<evidence type="ECO:0000259" key="6">
    <source>
        <dbReference type="Pfam" id="PF25137"/>
    </source>
</evidence>
<reference evidence="7" key="1">
    <citation type="submission" date="2020-10" db="EMBL/GenBank/DDBJ databases">
        <authorList>
            <person name="Gilroy R."/>
        </authorList>
    </citation>
    <scope>NUCLEOTIDE SEQUENCE</scope>
    <source>
        <strain evidence="7">CHK121-14286</strain>
    </source>
</reference>
<dbReference type="InterPro" id="IPR056798">
    <property type="entry name" value="ADH_Fe_C"/>
</dbReference>
<dbReference type="PANTHER" id="PTHR11496:SF102">
    <property type="entry name" value="ALCOHOL DEHYDROGENASE 4"/>
    <property type="match status" value="1"/>
</dbReference>